<accession>A0A2R8AF17</accession>
<dbReference type="Proteomes" id="UP000244932">
    <property type="component" value="Unassembled WGS sequence"/>
</dbReference>
<evidence type="ECO:0000313" key="2">
    <source>
        <dbReference type="EMBL" id="SPF30665.1"/>
    </source>
</evidence>
<keyword evidence="3" id="KW-1185">Reference proteome</keyword>
<name>A0A2R8AF17_9RHOB</name>
<keyword evidence="1" id="KW-0472">Membrane</keyword>
<keyword evidence="1" id="KW-0812">Transmembrane</keyword>
<dbReference type="EMBL" id="OMKW01000004">
    <property type="protein sequence ID" value="SPF30665.1"/>
    <property type="molecule type" value="Genomic_DNA"/>
</dbReference>
<gene>
    <name evidence="2" type="ORF">POI8812_03007</name>
</gene>
<dbReference type="AlphaFoldDB" id="A0A2R8AF17"/>
<evidence type="ECO:0000313" key="3">
    <source>
        <dbReference type="Proteomes" id="UP000244932"/>
    </source>
</evidence>
<organism evidence="2 3">
    <name type="scientific">Pontivivens insulae</name>
    <dbReference type="NCBI Taxonomy" id="1639689"/>
    <lineage>
        <taxon>Bacteria</taxon>
        <taxon>Pseudomonadati</taxon>
        <taxon>Pseudomonadota</taxon>
        <taxon>Alphaproteobacteria</taxon>
        <taxon>Rhodobacterales</taxon>
        <taxon>Paracoccaceae</taxon>
        <taxon>Pontivivens</taxon>
    </lineage>
</organism>
<evidence type="ECO:0000256" key="1">
    <source>
        <dbReference type="SAM" id="Phobius"/>
    </source>
</evidence>
<protein>
    <submittedName>
        <fullName evidence="2">Uncharacterized protein</fullName>
    </submittedName>
</protein>
<proteinExistence type="predicted"/>
<sequence>MLKLFLKDESGTVTADYVVLAGAVIAIAVGVVAVVESAVSGTADNVNTSVLAEIQLNGGSNAAEPWEPIALHGDSLQGYRDWMGNFEDDQLIAHMNNQEQYKDVEAGAGHPYETYRDEYYVARDEATSRGLL</sequence>
<dbReference type="RefSeq" id="WP_108783383.1">
    <property type="nucleotide sequence ID" value="NZ_OMKW01000004.1"/>
</dbReference>
<keyword evidence="1" id="KW-1133">Transmembrane helix</keyword>
<feature type="transmembrane region" description="Helical" evidence="1">
    <location>
        <begin position="17"/>
        <end position="35"/>
    </location>
</feature>
<reference evidence="2 3" key="1">
    <citation type="submission" date="2018-03" db="EMBL/GenBank/DDBJ databases">
        <authorList>
            <person name="Keele B.F."/>
        </authorList>
    </citation>
    <scope>NUCLEOTIDE SEQUENCE [LARGE SCALE GENOMIC DNA]</scope>
    <source>
        <strain evidence="2 3">CeCT 8812</strain>
    </source>
</reference>